<dbReference type="GeneID" id="113869229"/>
<dbReference type="PROSITE" id="PS00292">
    <property type="entry name" value="CYCLINS"/>
    <property type="match status" value="1"/>
</dbReference>
<evidence type="ECO:0000256" key="4">
    <source>
        <dbReference type="ARBA" id="ARBA00023306"/>
    </source>
</evidence>
<dbReference type="GO" id="GO:0051301">
    <property type="term" value="P:cell division"/>
    <property type="evidence" value="ECO:0007669"/>
    <property type="project" value="UniProtKB-KW"/>
</dbReference>
<dbReference type="OrthoDB" id="1385230at2759"/>
<dbReference type="SMART" id="SM00385">
    <property type="entry name" value="CYCLIN"/>
    <property type="match status" value="2"/>
</dbReference>
<dbReference type="AlphaFoldDB" id="A0A8B8M097"/>
<comment type="subunit">
    <text evidence="1">Interacts with the CDC2 protein kinase to form a serine/threonine kinase holoenzyme complex also known as maturation promoting factor (MPF). The cyclin subunit imparts substrate specificity to the complex.</text>
</comment>
<dbReference type="InterPro" id="IPR004367">
    <property type="entry name" value="Cyclin_C-dom"/>
</dbReference>
<evidence type="ECO:0000256" key="1">
    <source>
        <dbReference type="ARBA" id="ARBA00011177"/>
    </source>
</evidence>
<evidence type="ECO:0000256" key="2">
    <source>
        <dbReference type="ARBA" id="ARBA00022618"/>
    </source>
</evidence>
<dbReference type="SMART" id="SM01332">
    <property type="entry name" value="Cyclin_C"/>
    <property type="match status" value="1"/>
</dbReference>
<reference evidence="10" key="2">
    <citation type="submission" date="2025-08" db="UniProtKB">
        <authorList>
            <consortium name="RefSeq"/>
        </authorList>
    </citation>
    <scope>IDENTIFICATION</scope>
    <source>
        <tissue evidence="10">Young leaves</tissue>
    </source>
</reference>
<gene>
    <name evidence="10" type="primary">LOC113869229</name>
</gene>
<keyword evidence="9" id="KW-1185">Reference proteome</keyword>
<dbReference type="PANTHER" id="PTHR10177">
    <property type="entry name" value="CYCLINS"/>
    <property type="match status" value="1"/>
</dbReference>
<dbReference type="FunFam" id="1.10.472.10:FF:000001">
    <property type="entry name" value="G2/mitotic-specific cyclin"/>
    <property type="match status" value="1"/>
</dbReference>
<organism evidence="9 10">
    <name type="scientific">Abrus precatorius</name>
    <name type="common">Indian licorice</name>
    <name type="synonym">Glycine abrus</name>
    <dbReference type="NCBI Taxonomy" id="3816"/>
    <lineage>
        <taxon>Eukaryota</taxon>
        <taxon>Viridiplantae</taxon>
        <taxon>Streptophyta</taxon>
        <taxon>Embryophyta</taxon>
        <taxon>Tracheophyta</taxon>
        <taxon>Spermatophyta</taxon>
        <taxon>Magnoliopsida</taxon>
        <taxon>eudicotyledons</taxon>
        <taxon>Gunneridae</taxon>
        <taxon>Pentapetalae</taxon>
        <taxon>rosids</taxon>
        <taxon>fabids</taxon>
        <taxon>Fabales</taxon>
        <taxon>Fabaceae</taxon>
        <taxon>Papilionoideae</taxon>
        <taxon>50 kb inversion clade</taxon>
        <taxon>NPAAA clade</taxon>
        <taxon>indigoferoid/millettioid clade</taxon>
        <taxon>Abreae</taxon>
        <taxon>Abrus</taxon>
    </lineage>
</organism>
<proteinExistence type="inferred from homology"/>
<evidence type="ECO:0000256" key="3">
    <source>
        <dbReference type="ARBA" id="ARBA00023127"/>
    </source>
</evidence>
<sequence length="316" mass="36204">MGQQENFKRQLNQPAELPAAKKRIVLGDLTNNSTTKEKTEMMQKCNEASSSSSIYKHLRALEMEVNRRPVANYTETVQRDVSEKMRGILVDWLMEVAQEYNLTSDTIYLAVSCIDRFLSTRPINTNHLQLLGVSSLLIASKYEEISPPHAEDFCYMTDNTYTLAEVTRMERELLTSLNFDLGHPTAKTFLRICIKAAQKNFVHSKQQLEFLASYLLELCLLDYKCLKFLPSVAAASALFLSRFIIQPTKHPWNISLMFEHGSDSKWMAFPRQFDCVASLTAGEIPASYFEFADEYASEEFHIRKLDTTLNIVRTSH</sequence>
<dbReference type="InterPro" id="IPR036915">
    <property type="entry name" value="Cyclin-like_sf"/>
</dbReference>
<evidence type="ECO:0000256" key="5">
    <source>
        <dbReference type="ARBA" id="ARBA00032263"/>
    </source>
</evidence>
<accession>A0A8B8M097</accession>
<feature type="domain" description="Cyclin-like" evidence="7">
    <location>
        <begin position="188"/>
        <end position="293"/>
    </location>
</feature>
<dbReference type="SUPFAM" id="SSF47954">
    <property type="entry name" value="Cyclin-like"/>
    <property type="match status" value="2"/>
</dbReference>
<name>A0A8B8M097_ABRPR</name>
<dbReference type="Pfam" id="PF02984">
    <property type="entry name" value="Cyclin_C"/>
    <property type="match status" value="1"/>
</dbReference>
<keyword evidence="4" id="KW-0131">Cell cycle</keyword>
<dbReference type="InterPro" id="IPR048258">
    <property type="entry name" value="Cyclins_cyclin-box"/>
</dbReference>
<feature type="domain" description="Cyclin C-terminal" evidence="8">
    <location>
        <begin position="184"/>
        <end position="309"/>
    </location>
</feature>
<dbReference type="KEGG" id="aprc:113869229"/>
<reference evidence="9" key="1">
    <citation type="journal article" date="2019" name="Toxins">
        <title>Detection of Abrin-Like and Prepropulchellin-Like Toxin Genes and Transcripts Using Whole Genome Sequencing and Full-Length Transcript Sequencing of Abrus precatorius.</title>
        <authorList>
            <person name="Hovde B.T."/>
            <person name="Daligault H.E."/>
            <person name="Hanschen E.R."/>
            <person name="Kunde Y.A."/>
            <person name="Johnson M.B."/>
            <person name="Starkenburg S.R."/>
            <person name="Johnson S.L."/>
        </authorList>
    </citation>
    <scope>NUCLEOTIDE SEQUENCE [LARGE SCALE GENOMIC DNA]</scope>
</reference>
<evidence type="ECO:0000259" key="8">
    <source>
        <dbReference type="SMART" id="SM01332"/>
    </source>
</evidence>
<dbReference type="Proteomes" id="UP000694853">
    <property type="component" value="Unplaced"/>
</dbReference>
<dbReference type="InterPro" id="IPR039361">
    <property type="entry name" value="Cyclin"/>
</dbReference>
<dbReference type="InterPro" id="IPR006671">
    <property type="entry name" value="Cyclin_N"/>
</dbReference>
<dbReference type="Pfam" id="PF00134">
    <property type="entry name" value="Cyclin_N"/>
    <property type="match status" value="1"/>
</dbReference>
<dbReference type="RefSeq" id="XP_027361257.1">
    <property type="nucleotide sequence ID" value="XM_027505456.1"/>
</dbReference>
<comment type="similarity">
    <text evidence="6">Belongs to the cyclin family.</text>
</comment>
<feature type="domain" description="Cyclin-like" evidence="7">
    <location>
        <begin position="91"/>
        <end position="175"/>
    </location>
</feature>
<dbReference type="Gene3D" id="1.10.472.10">
    <property type="entry name" value="Cyclin-like"/>
    <property type="match status" value="2"/>
</dbReference>
<keyword evidence="3 6" id="KW-0195">Cyclin</keyword>
<keyword evidence="2" id="KW-0132">Cell division</keyword>
<evidence type="ECO:0000256" key="6">
    <source>
        <dbReference type="RuleBase" id="RU000383"/>
    </source>
</evidence>
<evidence type="ECO:0000313" key="9">
    <source>
        <dbReference type="Proteomes" id="UP000694853"/>
    </source>
</evidence>
<evidence type="ECO:0000313" key="10">
    <source>
        <dbReference type="RefSeq" id="XP_027361257.1"/>
    </source>
</evidence>
<evidence type="ECO:0000259" key="7">
    <source>
        <dbReference type="SMART" id="SM00385"/>
    </source>
</evidence>
<protein>
    <recommendedName>
        <fullName evidence="5">B-like cyclin</fullName>
    </recommendedName>
</protein>
<dbReference type="InterPro" id="IPR013763">
    <property type="entry name" value="Cyclin-like_dom"/>
</dbReference>